<dbReference type="PROSITE" id="PS51318">
    <property type="entry name" value="TAT"/>
    <property type="match status" value="1"/>
</dbReference>
<dbReference type="SUPFAM" id="SSF50022">
    <property type="entry name" value="ISP domain"/>
    <property type="match status" value="1"/>
</dbReference>
<keyword evidence="7" id="KW-1185">Reference proteome</keyword>
<keyword evidence="2" id="KW-0479">Metal-binding</keyword>
<dbReference type="InterPro" id="IPR006311">
    <property type="entry name" value="TAT_signal"/>
</dbReference>
<dbReference type="RefSeq" id="WP_284352283.1">
    <property type="nucleotide sequence ID" value="NZ_BRXS01000007.1"/>
</dbReference>
<evidence type="ECO:0000256" key="3">
    <source>
        <dbReference type="ARBA" id="ARBA00023004"/>
    </source>
</evidence>
<feature type="domain" description="Rieske" evidence="5">
    <location>
        <begin position="74"/>
        <end position="161"/>
    </location>
</feature>
<dbReference type="GO" id="GO:0051537">
    <property type="term" value="F:2 iron, 2 sulfur cluster binding"/>
    <property type="evidence" value="ECO:0007669"/>
    <property type="project" value="UniProtKB-KW"/>
</dbReference>
<evidence type="ECO:0000256" key="4">
    <source>
        <dbReference type="ARBA" id="ARBA00023014"/>
    </source>
</evidence>
<organism evidence="6 7">
    <name type="scientific">Roseisolibacter agri</name>
    <dbReference type="NCBI Taxonomy" id="2014610"/>
    <lineage>
        <taxon>Bacteria</taxon>
        <taxon>Pseudomonadati</taxon>
        <taxon>Gemmatimonadota</taxon>
        <taxon>Gemmatimonadia</taxon>
        <taxon>Gemmatimonadales</taxon>
        <taxon>Gemmatimonadaceae</taxon>
        <taxon>Roseisolibacter</taxon>
    </lineage>
</organism>
<dbReference type="Gene3D" id="2.102.10.10">
    <property type="entry name" value="Rieske [2Fe-2S] iron-sulphur domain"/>
    <property type="match status" value="1"/>
</dbReference>
<dbReference type="InterPro" id="IPR036922">
    <property type="entry name" value="Rieske_2Fe-2S_sf"/>
</dbReference>
<dbReference type="InterPro" id="IPR019546">
    <property type="entry name" value="TAT_signal_bac_arc"/>
</dbReference>
<dbReference type="PROSITE" id="PS51296">
    <property type="entry name" value="RIESKE"/>
    <property type="match status" value="1"/>
</dbReference>
<accession>A0AA37VCM4</accession>
<dbReference type="AlphaFoldDB" id="A0AA37VCM4"/>
<evidence type="ECO:0000256" key="2">
    <source>
        <dbReference type="ARBA" id="ARBA00022723"/>
    </source>
</evidence>
<gene>
    <name evidence="6" type="ORF">rosag_43660</name>
</gene>
<dbReference type="InterPro" id="IPR017941">
    <property type="entry name" value="Rieske_2Fe-2S"/>
</dbReference>
<name>A0AA37VCM4_9BACT</name>
<keyword evidence="4" id="KW-0411">Iron-sulfur</keyword>
<evidence type="ECO:0000313" key="7">
    <source>
        <dbReference type="Proteomes" id="UP001161325"/>
    </source>
</evidence>
<proteinExistence type="predicted"/>
<evidence type="ECO:0000313" key="6">
    <source>
        <dbReference type="EMBL" id="GLC27853.1"/>
    </source>
</evidence>
<dbReference type="GO" id="GO:0046872">
    <property type="term" value="F:metal ion binding"/>
    <property type="evidence" value="ECO:0007669"/>
    <property type="project" value="UniProtKB-KW"/>
</dbReference>
<dbReference type="NCBIfam" id="TIGR01409">
    <property type="entry name" value="TAT_signal_seq"/>
    <property type="match status" value="1"/>
</dbReference>
<evidence type="ECO:0000259" key="5">
    <source>
        <dbReference type="PROSITE" id="PS51296"/>
    </source>
</evidence>
<comment type="caution">
    <text evidence="6">The sequence shown here is derived from an EMBL/GenBank/DDBJ whole genome shotgun (WGS) entry which is preliminary data.</text>
</comment>
<evidence type="ECO:0000256" key="1">
    <source>
        <dbReference type="ARBA" id="ARBA00022714"/>
    </source>
</evidence>
<protein>
    <recommendedName>
        <fullName evidence="5">Rieske domain-containing protein</fullName>
    </recommendedName>
</protein>
<reference evidence="6" key="1">
    <citation type="submission" date="2022-08" db="EMBL/GenBank/DDBJ databases">
        <title>Draft genome sequencing of Roseisolibacter agri AW1220.</title>
        <authorList>
            <person name="Tobiishi Y."/>
            <person name="Tonouchi A."/>
        </authorList>
    </citation>
    <scope>NUCLEOTIDE SEQUENCE</scope>
    <source>
        <strain evidence="6">AW1220</strain>
    </source>
</reference>
<sequence length="183" mass="19498">MSSSPSKSAANAPDACTACDAAPDAIGADRRAFLRHAAAAAGAALVALGTSPLEAFALPLAFTSPVRRDGETRTYPVPAADGAEIDRDNEVIVVRWQGAVYAFNLACPHQNTALRWLAADRRFQCPKHKSKYQPDGTFIEGRATRGMDRFAVRRDPGGVLVDLSTLHKQDADPQGWAAAAVRL</sequence>
<dbReference type="CDD" id="cd03467">
    <property type="entry name" value="Rieske"/>
    <property type="match status" value="1"/>
</dbReference>
<keyword evidence="1" id="KW-0001">2Fe-2S</keyword>
<dbReference type="Pfam" id="PF00355">
    <property type="entry name" value="Rieske"/>
    <property type="match status" value="1"/>
</dbReference>
<keyword evidence="3" id="KW-0408">Iron</keyword>
<dbReference type="EMBL" id="BRXS01000007">
    <property type="protein sequence ID" value="GLC27853.1"/>
    <property type="molecule type" value="Genomic_DNA"/>
</dbReference>
<dbReference type="Proteomes" id="UP001161325">
    <property type="component" value="Unassembled WGS sequence"/>
</dbReference>